<dbReference type="SMART" id="SM00208">
    <property type="entry name" value="TNFR"/>
    <property type="match status" value="2"/>
</dbReference>
<dbReference type="GO" id="GO:0009897">
    <property type="term" value="C:external side of plasma membrane"/>
    <property type="evidence" value="ECO:0007669"/>
    <property type="project" value="TreeGrafter"/>
</dbReference>
<feature type="domain" description="TNFR-Cys" evidence="2">
    <location>
        <begin position="112"/>
        <end position="155"/>
    </location>
</feature>
<keyword evidence="1" id="KW-0812">Transmembrane</keyword>
<dbReference type="GeneTree" id="ENSGT00950000183126"/>
<feature type="transmembrane region" description="Helical" evidence="1">
    <location>
        <begin position="206"/>
        <end position="226"/>
    </location>
</feature>
<dbReference type="GO" id="GO:0046642">
    <property type="term" value="P:negative regulation of alpha-beta T cell proliferation"/>
    <property type="evidence" value="ECO:0007669"/>
    <property type="project" value="TreeGrafter"/>
</dbReference>
<dbReference type="GO" id="GO:0002720">
    <property type="term" value="P:positive regulation of cytokine production involved in immune response"/>
    <property type="evidence" value="ECO:0007669"/>
    <property type="project" value="TreeGrafter"/>
</dbReference>
<proteinExistence type="predicted"/>
<dbReference type="GO" id="GO:0050829">
    <property type="term" value="P:defense response to Gram-negative bacterium"/>
    <property type="evidence" value="ECO:0007669"/>
    <property type="project" value="TreeGrafter"/>
</dbReference>
<accession>A0A3B3UMR1</accession>
<dbReference type="PANTHER" id="PTHR46838">
    <property type="entry name" value="TUMOR NECROSIS FACTOR RECEPTOR SUPERFAMILY MEMBER 14"/>
    <property type="match status" value="1"/>
</dbReference>
<dbReference type="InterPro" id="IPR001368">
    <property type="entry name" value="TNFR/NGFR_Cys_rich_reg"/>
</dbReference>
<dbReference type="Gene3D" id="2.10.50.10">
    <property type="entry name" value="Tumor Necrosis Factor Receptor, subunit A, domain 2"/>
    <property type="match status" value="3"/>
</dbReference>
<organism evidence="3 4">
    <name type="scientific">Poecilia latipinna</name>
    <name type="common">sailfin molly</name>
    <dbReference type="NCBI Taxonomy" id="48699"/>
    <lineage>
        <taxon>Eukaryota</taxon>
        <taxon>Metazoa</taxon>
        <taxon>Chordata</taxon>
        <taxon>Craniata</taxon>
        <taxon>Vertebrata</taxon>
        <taxon>Euteleostomi</taxon>
        <taxon>Actinopterygii</taxon>
        <taxon>Neopterygii</taxon>
        <taxon>Teleostei</taxon>
        <taxon>Neoteleostei</taxon>
        <taxon>Acanthomorphata</taxon>
        <taxon>Ovalentaria</taxon>
        <taxon>Atherinomorphae</taxon>
        <taxon>Cyprinodontiformes</taxon>
        <taxon>Poeciliidae</taxon>
        <taxon>Poeciliinae</taxon>
        <taxon>Poecilia</taxon>
    </lineage>
</organism>
<dbReference type="AlphaFoldDB" id="A0A3B3UMR1"/>
<evidence type="ECO:0000313" key="3">
    <source>
        <dbReference type="Ensembl" id="ENSPLAP00000013977.1"/>
    </source>
</evidence>
<dbReference type="SUPFAM" id="SSF57586">
    <property type="entry name" value="TNF receptor-like"/>
    <property type="match status" value="1"/>
</dbReference>
<evidence type="ECO:0000259" key="2">
    <source>
        <dbReference type="SMART" id="SM00208"/>
    </source>
</evidence>
<dbReference type="Pfam" id="PF00020">
    <property type="entry name" value="TNFR_c6"/>
    <property type="match status" value="1"/>
</dbReference>
<reference evidence="3" key="2">
    <citation type="submission" date="2025-09" db="UniProtKB">
        <authorList>
            <consortium name="Ensembl"/>
        </authorList>
    </citation>
    <scope>IDENTIFICATION</scope>
</reference>
<protein>
    <recommendedName>
        <fullName evidence="2">TNFR-Cys domain-containing protein</fullName>
    </recommendedName>
</protein>
<keyword evidence="4" id="KW-1185">Reference proteome</keyword>
<keyword evidence="1" id="KW-0472">Membrane</keyword>
<reference evidence="3" key="1">
    <citation type="submission" date="2025-08" db="UniProtKB">
        <authorList>
            <consortium name="Ensembl"/>
        </authorList>
    </citation>
    <scope>IDENTIFICATION</scope>
</reference>
<dbReference type="GO" id="GO:0050830">
    <property type="term" value="P:defense response to Gram-positive bacterium"/>
    <property type="evidence" value="ECO:0007669"/>
    <property type="project" value="TreeGrafter"/>
</dbReference>
<dbReference type="GO" id="GO:2000406">
    <property type="term" value="P:positive regulation of T cell migration"/>
    <property type="evidence" value="ECO:0007669"/>
    <property type="project" value="TreeGrafter"/>
</dbReference>
<feature type="domain" description="TNFR-Cys" evidence="2">
    <location>
        <begin position="158"/>
        <end position="196"/>
    </location>
</feature>
<dbReference type="Proteomes" id="UP000261500">
    <property type="component" value="Unplaced"/>
</dbReference>
<evidence type="ECO:0000256" key="1">
    <source>
        <dbReference type="SAM" id="Phobius"/>
    </source>
</evidence>
<name>A0A3B3UMR1_9TELE</name>
<sequence length="244" mass="26837">MCNLYVFTGAGLKEKRGCEITADTVCEPMEGFYCTDSTSEGCVVAQKHRSCEPGQFIITCHQTEYKMGEKCCLMCPIGMFQLFPPYMWNLYMFTGAGLKEKLGCQLNADTVCEPMEGFYCTDLKSEGCAAAQKHRRCEPGQFISKMGTASTDTECSECSSGSFSDGTMLSCQPHTQCEKENLQLIKAGTSSTDAECGEKSSNTTGIVIGVLFFLVAATIGGGVFLWKYHKNTKPSEMNKYKLKY</sequence>
<dbReference type="PANTHER" id="PTHR46838:SF1">
    <property type="entry name" value="TUMOR NECROSIS FACTOR RECEPTOR SUPERFAMILY MEMBER 14"/>
    <property type="match status" value="1"/>
</dbReference>
<evidence type="ECO:0000313" key="4">
    <source>
        <dbReference type="Proteomes" id="UP000261500"/>
    </source>
</evidence>
<dbReference type="Ensembl" id="ENSPLAT00000022122.1">
    <property type="protein sequence ID" value="ENSPLAP00000013977.1"/>
    <property type="gene ID" value="ENSPLAG00000017603.1"/>
</dbReference>
<keyword evidence="1" id="KW-1133">Transmembrane helix</keyword>